<proteinExistence type="predicted"/>
<reference evidence="1 2" key="1">
    <citation type="submission" date="2013-07" db="EMBL/GenBank/DDBJ databases">
        <authorList>
            <person name="Weinstock G."/>
            <person name="Sodergren E."/>
            <person name="Wylie T."/>
            <person name="Fulton L."/>
            <person name="Fulton R."/>
            <person name="Fronick C."/>
            <person name="O'Laughlin M."/>
            <person name="Godfrey J."/>
            <person name="Miner T."/>
            <person name="Herter B."/>
            <person name="Appelbaum E."/>
            <person name="Cordes M."/>
            <person name="Lek S."/>
            <person name="Wollam A."/>
            <person name="Pepin K.H."/>
            <person name="Palsikar V.B."/>
            <person name="Mitreva M."/>
            <person name="Wilson R.K."/>
        </authorList>
    </citation>
    <scope>NUCLEOTIDE SEQUENCE [LARGE SCALE GENOMIC DNA]</scope>
    <source>
        <strain evidence="1 2">ATCC 14940</strain>
    </source>
</reference>
<dbReference type="AlphaFoldDB" id="A0ABC9U3F1"/>
<accession>A0ABC9U3F1</accession>
<dbReference type="EMBL" id="AWSU01000030">
    <property type="protein sequence ID" value="ERI80300.1"/>
    <property type="molecule type" value="Genomic_DNA"/>
</dbReference>
<evidence type="ECO:0000313" key="1">
    <source>
        <dbReference type="EMBL" id="ERI80300.1"/>
    </source>
</evidence>
<dbReference type="RefSeq" id="WP_021643689.1">
    <property type="nucleotide sequence ID" value="NZ_KE993037.1"/>
</dbReference>
<protein>
    <recommendedName>
        <fullName evidence="3">DUF4162 domain-containing protein</fullName>
    </recommendedName>
</protein>
<name>A0ABC9U3F1_CLOSY</name>
<evidence type="ECO:0000313" key="2">
    <source>
        <dbReference type="Proteomes" id="UP000016491"/>
    </source>
</evidence>
<sequence>MIFRIKNAPMVLEILFCCKETIIDFEVKKGTLNEVFLAITGKEIREV</sequence>
<gene>
    <name evidence="1" type="ORF">CLOSYM_00382</name>
</gene>
<dbReference type="Proteomes" id="UP000016491">
    <property type="component" value="Unassembled WGS sequence"/>
</dbReference>
<organism evidence="1 2">
    <name type="scientific">[Clostridium] symbiosum ATCC 14940</name>
    <dbReference type="NCBI Taxonomy" id="411472"/>
    <lineage>
        <taxon>Bacteria</taxon>
        <taxon>Bacillati</taxon>
        <taxon>Bacillota</taxon>
        <taxon>Clostridia</taxon>
        <taxon>Lachnospirales</taxon>
        <taxon>Lachnospiraceae</taxon>
        <taxon>Otoolea</taxon>
    </lineage>
</organism>
<evidence type="ECO:0008006" key="3">
    <source>
        <dbReference type="Google" id="ProtNLM"/>
    </source>
</evidence>
<comment type="caution">
    <text evidence="1">The sequence shown here is derived from an EMBL/GenBank/DDBJ whole genome shotgun (WGS) entry which is preliminary data.</text>
</comment>